<dbReference type="EMBL" id="CAJNOK010001518">
    <property type="protein sequence ID" value="CAF0816332.1"/>
    <property type="molecule type" value="Genomic_DNA"/>
</dbReference>
<dbReference type="Proteomes" id="UP000663829">
    <property type="component" value="Unassembled WGS sequence"/>
</dbReference>
<dbReference type="GO" id="GO:0005886">
    <property type="term" value="C:plasma membrane"/>
    <property type="evidence" value="ECO:0007669"/>
    <property type="project" value="TreeGrafter"/>
</dbReference>
<dbReference type="PANTHER" id="PTHR24243">
    <property type="entry name" value="G-PROTEIN COUPLED RECEPTOR"/>
    <property type="match status" value="1"/>
</dbReference>
<keyword evidence="7" id="KW-0807">Transducer</keyword>
<feature type="transmembrane region" description="Helical" evidence="9">
    <location>
        <begin position="343"/>
        <end position="361"/>
    </location>
</feature>
<dbReference type="PRINTS" id="PR00237">
    <property type="entry name" value="GPCRRHODOPSN"/>
</dbReference>
<evidence type="ECO:0000313" key="14">
    <source>
        <dbReference type="EMBL" id="CAF3600414.1"/>
    </source>
</evidence>
<dbReference type="EMBL" id="CAJOBC010000017">
    <property type="protein sequence ID" value="CAF3519035.1"/>
    <property type="molecule type" value="Genomic_DNA"/>
</dbReference>
<evidence type="ECO:0000256" key="2">
    <source>
        <dbReference type="ARBA" id="ARBA00022692"/>
    </source>
</evidence>
<evidence type="ECO:0000313" key="15">
    <source>
        <dbReference type="Proteomes" id="UP000663829"/>
    </source>
</evidence>
<dbReference type="AlphaFoldDB" id="A0A813NUG6"/>
<keyword evidence="6" id="KW-0675">Receptor</keyword>
<feature type="transmembrane region" description="Helical" evidence="9">
    <location>
        <begin position="186"/>
        <end position="204"/>
    </location>
</feature>
<sequence length="473" mass="54964">MNNYSNRTLSSWSSGGFIQKFQLFYVPTLVFFGITGNIICAVVFSTKTLRRLRSSSYLLTLAISDIFFLLDLLPGWIYVAFVRRLYNFHMLCKIQTYISFVVPFVHIWIVLAFTAERFFAVTSPLKHMSRCTASTSHKVITIILIPAFLFYIYPAFFASEVDDRGQCREKREHVHHLNNINIVDTFMTMFLPFILVSILNILIIRKLFCSETFRMYVFENGSRYHTRRTSNWTTNTSIKIDQASITHSSVPSSPQRSPNTFRKVHTIPPIKCNIQQHTANYRAFTNRSSSHSSLNSMAEKQLSHRVSHPQPSHKTFQALKSTSGKKRTDTVRNVLTEVRLTKMLLAISFTCLSLNFPSYYLRLMFFYEHTKDNDNNNNETTITIMDENKIKMITYRDMMLLYLSYLSYSINILIYLFFGANFRRALKRLCCTVVTQKRTNERENTVLLFSTAVRTVKSYSTSDTSPRVSLLKT</sequence>
<reference evidence="11" key="1">
    <citation type="submission" date="2021-02" db="EMBL/GenBank/DDBJ databases">
        <authorList>
            <person name="Nowell W R."/>
        </authorList>
    </citation>
    <scope>NUCLEOTIDE SEQUENCE</scope>
</reference>
<dbReference type="OrthoDB" id="9990906at2759"/>
<evidence type="ECO:0000256" key="1">
    <source>
        <dbReference type="ARBA" id="ARBA00004141"/>
    </source>
</evidence>
<evidence type="ECO:0000313" key="11">
    <source>
        <dbReference type="EMBL" id="CAF0740780.1"/>
    </source>
</evidence>
<evidence type="ECO:0000256" key="9">
    <source>
        <dbReference type="SAM" id="Phobius"/>
    </source>
</evidence>
<evidence type="ECO:0000313" key="12">
    <source>
        <dbReference type="EMBL" id="CAF0816332.1"/>
    </source>
</evidence>
<keyword evidence="3 9" id="KW-1133">Transmembrane helix</keyword>
<dbReference type="PROSITE" id="PS50262">
    <property type="entry name" value="G_PROTEIN_RECEP_F1_2"/>
    <property type="match status" value="1"/>
</dbReference>
<comment type="subcellular location">
    <subcellularLocation>
        <location evidence="1">Membrane</location>
        <topology evidence="1">Multi-pass membrane protein</topology>
    </subcellularLocation>
</comment>
<keyword evidence="4" id="KW-0297">G-protein coupled receptor</keyword>
<evidence type="ECO:0000256" key="5">
    <source>
        <dbReference type="ARBA" id="ARBA00023136"/>
    </source>
</evidence>
<keyword evidence="15" id="KW-1185">Reference proteome</keyword>
<dbReference type="EMBL" id="CAJOBA010001518">
    <property type="protein sequence ID" value="CAF3600414.1"/>
    <property type="molecule type" value="Genomic_DNA"/>
</dbReference>
<dbReference type="Proteomes" id="UP000677228">
    <property type="component" value="Unassembled WGS sequence"/>
</dbReference>
<dbReference type="GO" id="GO:0004930">
    <property type="term" value="F:G protein-coupled receptor activity"/>
    <property type="evidence" value="ECO:0007669"/>
    <property type="project" value="UniProtKB-KW"/>
</dbReference>
<name>A0A813NUG6_9BILA</name>
<feature type="transmembrane region" description="Helical" evidence="9">
    <location>
        <begin position="23"/>
        <end position="44"/>
    </location>
</feature>
<dbReference type="InterPro" id="IPR017452">
    <property type="entry name" value="GPCR_Rhodpsn_7TM"/>
</dbReference>
<gene>
    <name evidence="11" type="ORF">GPM918_LOCUS251</name>
    <name evidence="12" type="ORF">OVA965_LOCUS5413</name>
    <name evidence="13" type="ORF">SRO942_LOCUS252</name>
    <name evidence="14" type="ORF">TMI583_LOCUS5411</name>
</gene>
<feature type="domain" description="G-protein coupled receptors family 1 profile" evidence="10">
    <location>
        <begin position="36"/>
        <end position="415"/>
    </location>
</feature>
<feature type="compositionally biased region" description="Polar residues" evidence="8">
    <location>
        <begin position="243"/>
        <end position="260"/>
    </location>
</feature>
<evidence type="ECO:0000259" key="10">
    <source>
        <dbReference type="PROSITE" id="PS50262"/>
    </source>
</evidence>
<evidence type="ECO:0000256" key="8">
    <source>
        <dbReference type="SAM" id="MobiDB-lite"/>
    </source>
</evidence>
<protein>
    <recommendedName>
        <fullName evidence="10">G-protein coupled receptors family 1 profile domain-containing protein</fullName>
    </recommendedName>
</protein>
<proteinExistence type="predicted"/>
<dbReference type="PANTHER" id="PTHR24243:SF230">
    <property type="entry name" value="G-PROTEIN COUPLED RECEPTORS FAMILY 1 PROFILE DOMAIN-CONTAINING PROTEIN"/>
    <property type="match status" value="1"/>
</dbReference>
<dbReference type="InterPro" id="IPR000276">
    <property type="entry name" value="GPCR_Rhodpsn"/>
</dbReference>
<dbReference type="Proteomes" id="UP000682733">
    <property type="component" value="Unassembled WGS sequence"/>
</dbReference>
<dbReference type="EMBL" id="CAJNOQ010000017">
    <property type="protein sequence ID" value="CAF0740780.1"/>
    <property type="molecule type" value="Genomic_DNA"/>
</dbReference>
<keyword evidence="2 9" id="KW-0812">Transmembrane</keyword>
<dbReference type="SUPFAM" id="SSF81321">
    <property type="entry name" value="Family A G protein-coupled receptor-like"/>
    <property type="match status" value="1"/>
</dbReference>
<keyword evidence="5 9" id="KW-0472">Membrane</keyword>
<evidence type="ECO:0000256" key="4">
    <source>
        <dbReference type="ARBA" id="ARBA00023040"/>
    </source>
</evidence>
<feature type="transmembrane region" description="Helical" evidence="9">
    <location>
        <begin position="56"/>
        <end position="77"/>
    </location>
</feature>
<feature type="region of interest" description="Disordered" evidence="8">
    <location>
        <begin position="243"/>
        <end position="262"/>
    </location>
</feature>
<dbReference type="Proteomes" id="UP000681722">
    <property type="component" value="Unassembled WGS sequence"/>
</dbReference>
<evidence type="ECO:0000313" key="13">
    <source>
        <dbReference type="EMBL" id="CAF3519035.1"/>
    </source>
</evidence>
<feature type="transmembrane region" description="Helical" evidence="9">
    <location>
        <begin position="97"/>
        <end position="119"/>
    </location>
</feature>
<feature type="transmembrane region" description="Helical" evidence="9">
    <location>
        <begin position="399"/>
        <end position="418"/>
    </location>
</feature>
<feature type="transmembrane region" description="Helical" evidence="9">
    <location>
        <begin position="139"/>
        <end position="156"/>
    </location>
</feature>
<comment type="caution">
    <text evidence="11">The sequence shown here is derived from an EMBL/GenBank/DDBJ whole genome shotgun (WGS) entry which is preliminary data.</text>
</comment>
<evidence type="ECO:0000256" key="3">
    <source>
        <dbReference type="ARBA" id="ARBA00022989"/>
    </source>
</evidence>
<organism evidence="11 15">
    <name type="scientific">Didymodactylos carnosus</name>
    <dbReference type="NCBI Taxonomy" id="1234261"/>
    <lineage>
        <taxon>Eukaryota</taxon>
        <taxon>Metazoa</taxon>
        <taxon>Spiralia</taxon>
        <taxon>Gnathifera</taxon>
        <taxon>Rotifera</taxon>
        <taxon>Eurotatoria</taxon>
        <taxon>Bdelloidea</taxon>
        <taxon>Philodinida</taxon>
        <taxon>Philodinidae</taxon>
        <taxon>Didymodactylos</taxon>
    </lineage>
</organism>
<dbReference type="Pfam" id="PF00001">
    <property type="entry name" value="7tm_1"/>
    <property type="match status" value="1"/>
</dbReference>
<dbReference type="Gene3D" id="1.20.1070.10">
    <property type="entry name" value="Rhodopsin 7-helix transmembrane proteins"/>
    <property type="match status" value="1"/>
</dbReference>
<accession>A0A813NUG6</accession>
<evidence type="ECO:0000256" key="6">
    <source>
        <dbReference type="ARBA" id="ARBA00023170"/>
    </source>
</evidence>
<evidence type="ECO:0000256" key="7">
    <source>
        <dbReference type="ARBA" id="ARBA00023224"/>
    </source>
</evidence>